<dbReference type="Proteomes" id="UP000077671">
    <property type="component" value="Unassembled WGS sequence"/>
</dbReference>
<dbReference type="PANTHER" id="PTHR13491:SF0">
    <property type="entry name" value="ZINC FINGER CCHC DOMAIN-CONTAINING PROTEIN 10"/>
    <property type="match status" value="1"/>
</dbReference>
<feature type="region of interest" description="Disordered" evidence="1">
    <location>
        <begin position="357"/>
        <end position="384"/>
    </location>
</feature>
<name>A0A177UD92_9BASI</name>
<feature type="compositionally biased region" description="Basic residues" evidence="1">
    <location>
        <begin position="154"/>
        <end position="183"/>
    </location>
</feature>
<evidence type="ECO:0000313" key="2">
    <source>
        <dbReference type="EMBL" id="KAE8261303.1"/>
    </source>
</evidence>
<comment type="caution">
    <text evidence="2">The sequence shown here is derived from an EMBL/GenBank/DDBJ whole genome shotgun (WGS) entry which is preliminary data.</text>
</comment>
<evidence type="ECO:0000256" key="1">
    <source>
        <dbReference type="SAM" id="MobiDB-lite"/>
    </source>
</evidence>
<feature type="compositionally biased region" description="Low complexity" evidence="1">
    <location>
        <begin position="25"/>
        <end position="41"/>
    </location>
</feature>
<dbReference type="PANTHER" id="PTHR13491">
    <property type="entry name" value="ZCCHC10 PROTEIN"/>
    <property type="match status" value="1"/>
</dbReference>
<dbReference type="AlphaFoldDB" id="A0A177UD92"/>
<reference evidence="2" key="2">
    <citation type="journal article" date="2019" name="IMA Fungus">
        <title>Genome sequencing and comparison of five Tilletia species to identify candidate genes for the detection of regulated species infecting wheat.</title>
        <authorList>
            <person name="Nguyen H.D.T."/>
            <person name="Sultana T."/>
            <person name="Kesanakurti P."/>
            <person name="Hambleton S."/>
        </authorList>
    </citation>
    <scope>NUCLEOTIDE SEQUENCE</scope>
    <source>
        <strain evidence="2">DAOMC 238032</strain>
    </source>
</reference>
<protein>
    <submittedName>
        <fullName evidence="2">Uncharacterized protein</fullName>
    </submittedName>
</protein>
<feature type="compositionally biased region" description="Acidic residues" evidence="1">
    <location>
        <begin position="213"/>
        <end position="222"/>
    </location>
</feature>
<organism evidence="2 3">
    <name type="scientific">Tilletia caries</name>
    <name type="common">wheat bunt fungus</name>
    <dbReference type="NCBI Taxonomy" id="13290"/>
    <lineage>
        <taxon>Eukaryota</taxon>
        <taxon>Fungi</taxon>
        <taxon>Dikarya</taxon>
        <taxon>Basidiomycota</taxon>
        <taxon>Ustilaginomycotina</taxon>
        <taxon>Exobasidiomycetes</taxon>
        <taxon>Tilletiales</taxon>
        <taxon>Tilletiaceae</taxon>
        <taxon>Tilletia</taxon>
    </lineage>
</organism>
<sequence>MSDVGNAAASGPQPPAGHQNHNGDGAAAGSAPALGPAPASGVRTPEQRLAALRELRLHSSTWLRALGADDLSSSERKAATEFAFNVLDADATVQPLESLRLGVQSVRKRRTLIAELGGALYDSDSDGHPPAHRAAQLAGSSKRPMADGDDPGPKRAHKRRRSRSRSPSRKRRSASKTRKRRKRDSSSDEDSASADSSSSSSDSSSSSSSSDGSDSDSDESEWEAGKVNRTPWNQLQVPDRIAQLVHKGEYVDLWWFTPTAGRMKHDEHKFKVVMGKLSLTATNKLDTPKEFLPDEDLPADEFKYACGAWTRVLAEEGTASKTVQRWKRFNSKVQNHPDRYLPRVQRALQLLHQHQRRTFATRTRQQKAELDKIKKKKLTSKQQRKMLKQLQRFDPGKFPRKTFQEIKDALRDEKLN</sequence>
<reference evidence="2" key="1">
    <citation type="submission" date="2016-04" db="EMBL/GenBank/DDBJ databases">
        <authorList>
            <person name="Nguyen H.D."/>
            <person name="Kesanakurti P."/>
            <person name="Cullis J."/>
            <person name="Levesque C.A."/>
            <person name="Hambleton S."/>
        </authorList>
    </citation>
    <scope>NUCLEOTIDE SEQUENCE</scope>
    <source>
        <strain evidence="2">DAOMC 238032</strain>
    </source>
</reference>
<dbReference type="InterPro" id="IPR039715">
    <property type="entry name" value="ZCCHC10"/>
</dbReference>
<feature type="region of interest" description="Disordered" evidence="1">
    <location>
        <begin position="1"/>
        <end position="46"/>
    </location>
</feature>
<dbReference type="EMBL" id="LWDD02000384">
    <property type="protein sequence ID" value="KAE8261303.1"/>
    <property type="molecule type" value="Genomic_DNA"/>
</dbReference>
<feature type="region of interest" description="Disordered" evidence="1">
    <location>
        <begin position="120"/>
        <end position="230"/>
    </location>
</feature>
<evidence type="ECO:0000313" key="3">
    <source>
        <dbReference type="Proteomes" id="UP000077671"/>
    </source>
</evidence>
<accession>A0A177UD92</accession>
<proteinExistence type="predicted"/>
<feature type="compositionally biased region" description="Basic residues" evidence="1">
    <location>
        <begin position="373"/>
        <end position="384"/>
    </location>
</feature>
<gene>
    <name evidence="2" type="ORF">A4X03_0g3375</name>
</gene>
<feature type="compositionally biased region" description="Low complexity" evidence="1">
    <location>
        <begin position="193"/>
        <end position="212"/>
    </location>
</feature>